<comment type="caution">
    <text evidence="1">The sequence shown here is derived from an EMBL/GenBank/DDBJ whole genome shotgun (WGS) entry which is preliminary data.</text>
</comment>
<evidence type="ECO:0000313" key="2">
    <source>
        <dbReference type="Proteomes" id="UP000799755"/>
    </source>
</evidence>
<evidence type="ECO:0000313" key="1">
    <source>
        <dbReference type="EMBL" id="KAF2469568.1"/>
    </source>
</evidence>
<accession>A0ACB6QSM5</accession>
<dbReference type="Proteomes" id="UP000799755">
    <property type="component" value="Unassembled WGS sequence"/>
</dbReference>
<sequence>MSTHWKSLGVKIHGPPVVVSGDDNRIDIFYQGSDMKIYHKWRVNNVWYPIGEPAVKRGDEAGNGISAVARGPRSFDIFARSQGTIWHLQCENDIWKSWESLEGNAVDKPVVVSWGTKRLDVFAVFADQNVWHRAWNGDEWQPWESIGGNVIGQPGVAAWGPNRLDVSVHGLDNQVHHKSWDGSNWIPSQTGFGPLSGKIKGNLLEIADMPGRLALYCLGFNSPHGVFTKTFGGGTWHPPSNTWIPLGGQCVDSGPHGVSAKEGLLDLVIRGPDNSIWHKGYNGVNWVPGGESWTSLGGSMSSPPVLSPNGSIRLEVFARGTNGDLMHYS</sequence>
<dbReference type="EMBL" id="MU003511">
    <property type="protein sequence ID" value="KAF2469568.1"/>
    <property type="molecule type" value="Genomic_DNA"/>
</dbReference>
<gene>
    <name evidence="1" type="ORF">BDR25DRAFT_228181</name>
</gene>
<keyword evidence="2" id="KW-1185">Reference proteome</keyword>
<organism evidence="1 2">
    <name type="scientific">Lindgomyces ingoldianus</name>
    <dbReference type="NCBI Taxonomy" id="673940"/>
    <lineage>
        <taxon>Eukaryota</taxon>
        <taxon>Fungi</taxon>
        <taxon>Dikarya</taxon>
        <taxon>Ascomycota</taxon>
        <taxon>Pezizomycotina</taxon>
        <taxon>Dothideomycetes</taxon>
        <taxon>Pleosporomycetidae</taxon>
        <taxon>Pleosporales</taxon>
        <taxon>Lindgomycetaceae</taxon>
        <taxon>Lindgomyces</taxon>
    </lineage>
</organism>
<protein>
    <submittedName>
        <fullName evidence="1">Fucose-specific lectin</fullName>
    </submittedName>
</protein>
<reference evidence="1" key="1">
    <citation type="journal article" date="2020" name="Stud. Mycol.">
        <title>101 Dothideomycetes genomes: a test case for predicting lifestyles and emergence of pathogens.</title>
        <authorList>
            <person name="Haridas S."/>
            <person name="Albert R."/>
            <person name="Binder M."/>
            <person name="Bloem J."/>
            <person name="Labutti K."/>
            <person name="Salamov A."/>
            <person name="Andreopoulos B."/>
            <person name="Baker S."/>
            <person name="Barry K."/>
            <person name="Bills G."/>
            <person name="Bluhm B."/>
            <person name="Cannon C."/>
            <person name="Castanera R."/>
            <person name="Culley D."/>
            <person name="Daum C."/>
            <person name="Ezra D."/>
            <person name="Gonzalez J."/>
            <person name="Henrissat B."/>
            <person name="Kuo A."/>
            <person name="Liang C."/>
            <person name="Lipzen A."/>
            <person name="Lutzoni F."/>
            <person name="Magnuson J."/>
            <person name="Mondo S."/>
            <person name="Nolan M."/>
            <person name="Ohm R."/>
            <person name="Pangilinan J."/>
            <person name="Park H.-J."/>
            <person name="Ramirez L."/>
            <person name="Alfaro M."/>
            <person name="Sun H."/>
            <person name="Tritt A."/>
            <person name="Yoshinaga Y."/>
            <person name="Zwiers L.-H."/>
            <person name="Turgeon B."/>
            <person name="Goodwin S."/>
            <person name="Spatafora J."/>
            <person name="Crous P."/>
            <person name="Grigoriev I."/>
        </authorList>
    </citation>
    <scope>NUCLEOTIDE SEQUENCE</scope>
    <source>
        <strain evidence="1">ATCC 200398</strain>
    </source>
</reference>
<name>A0ACB6QSM5_9PLEO</name>
<proteinExistence type="predicted"/>